<organism evidence="6 7">
    <name type="scientific">Clostridium frigoris</name>
    <dbReference type="NCBI Taxonomy" id="205327"/>
    <lineage>
        <taxon>Bacteria</taxon>
        <taxon>Bacillati</taxon>
        <taxon>Bacillota</taxon>
        <taxon>Clostridia</taxon>
        <taxon>Eubacteriales</taxon>
        <taxon>Clostridiaceae</taxon>
        <taxon>Clostridium</taxon>
    </lineage>
</organism>
<dbReference type="InterPro" id="IPR012770">
    <property type="entry name" value="TreR"/>
</dbReference>
<dbReference type="InterPro" id="IPR050679">
    <property type="entry name" value="Bact_HTH_transcr_reg"/>
</dbReference>
<evidence type="ECO:0000313" key="7">
    <source>
        <dbReference type="Proteomes" id="UP000776252"/>
    </source>
</evidence>
<sequence length="236" mass="27484">MDKKYIYIHEKIKNDILSGNYKPGEKVPSENEFCKIYSTSRGTVRRALDMLSEEGLINSVHGKGSFVLENNQIAFSFGKLESFAEVSSINRNEFITSVPLFEEVIIDSALHEKTCLAEGKKAYKLYRTRSLNNENIILDINYFLKDNVLNLTKEIAKKSIYKYIEEDLNTKIGFAKRIIKIEPAKSIDKKSLNMTTYDFVVVVKNYVYLNDGTQFEYTESRHHPERFEFLDFARRR</sequence>
<dbReference type="PANTHER" id="PTHR44846">
    <property type="entry name" value="MANNOSYL-D-GLYCERATE TRANSPORT/METABOLISM SYSTEM REPRESSOR MNGR-RELATED"/>
    <property type="match status" value="1"/>
</dbReference>
<protein>
    <recommendedName>
        <fullName evidence="4">Trehalose operon repressor</fullName>
    </recommendedName>
</protein>
<name>A0ABS6BU74_9CLOT</name>
<dbReference type="PANTHER" id="PTHR44846:SF12">
    <property type="entry name" value="HTH-TYPE TRANSCRIPTIONAL REGULATOR TRER"/>
    <property type="match status" value="1"/>
</dbReference>
<keyword evidence="2" id="KW-0238">DNA-binding</keyword>
<evidence type="ECO:0000256" key="4">
    <source>
        <dbReference type="NCBIfam" id="TIGR02404"/>
    </source>
</evidence>
<dbReference type="Proteomes" id="UP000776252">
    <property type="component" value="Unassembled WGS sequence"/>
</dbReference>
<reference evidence="6 7" key="1">
    <citation type="submission" date="2021-06" db="EMBL/GenBank/DDBJ databases">
        <title>Clostridia strains as spoilage organisms.</title>
        <authorList>
            <person name="Wambui J."/>
            <person name="Stephan R."/>
            <person name="Stevens M.J.A."/>
        </authorList>
    </citation>
    <scope>NUCLEOTIDE SEQUENCE [LARGE SCALE GENOMIC DNA]</scope>
    <source>
        <strain evidence="6 7">DSM 14204</strain>
    </source>
</reference>
<dbReference type="SMART" id="SM00345">
    <property type="entry name" value="HTH_GNTR"/>
    <property type="match status" value="1"/>
</dbReference>
<keyword evidence="7" id="KW-1185">Reference proteome</keyword>
<evidence type="ECO:0000256" key="2">
    <source>
        <dbReference type="ARBA" id="ARBA00023125"/>
    </source>
</evidence>
<dbReference type="EMBL" id="JAHLDV010000027">
    <property type="protein sequence ID" value="MBU3160476.1"/>
    <property type="molecule type" value="Genomic_DNA"/>
</dbReference>
<keyword evidence="1" id="KW-0805">Transcription regulation</keyword>
<feature type="domain" description="HTH gntR-type" evidence="5">
    <location>
        <begin position="2"/>
        <end position="70"/>
    </location>
</feature>
<dbReference type="InterPro" id="IPR000524">
    <property type="entry name" value="Tscrpt_reg_HTH_GntR"/>
</dbReference>
<comment type="caution">
    <text evidence="6">The sequence shown here is derived from an EMBL/GenBank/DDBJ whole genome shotgun (WGS) entry which is preliminary data.</text>
</comment>
<evidence type="ECO:0000259" key="5">
    <source>
        <dbReference type="PROSITE" id="PS50949"/>
    </source>
</evidence>
<dbReference type="Pfam" id="PF00392">
    <property type="entry name" value="GntR"/>
    <property type="match status" value="1"/>
</dbReference>
<dbReference type="CDD" id="cd07377">
    <property type="entry name" value="WHTH_GntR"/>
    <property type="match status" value="1"/>
</dbReference>
<gene>
    <name evidence="6" type="primary">treR</name>
    <name evidence="6" type="ORF">KPL37_12045</name>
</gene>
<dbReference type="Pfam" id="PF07702">
    <property type="entry name" value="UTRA"/>
    <property type="match status" value="1"/>
</dbReference>
<dbReference type="PROSITE" id="PS50949">
    <property type="entry name" value="HTH_GNTR"/>
    <property type="match status" value="1"/>
</dbReference>
<dbReference type="InterPro" id="IPR011663">
    <property type="entry name" value="UTRA"/>
</dbReference>
<evidence type="ECO:0000313" key="6">
    <source>
        <dbReference type="EMBL" id="MBU3160476.1"/>
    </source>
</evidence>
<dbReference type="SMART" id="SM00866">
    <property type="entry name" value="UTRA"/>
    <property type="match status" value="1"/>
</dbReference>
<accession>A0ABS6BU74</accession>
<proteinExistence type="predicted"/>
<keyword evidence="3" id="KW-0804">Transcription</keyword>
<evidence type="ECO:0000256" key="1">
    <source>
        <dbReference type="ARBA" id="ARBA00023015"/>
    </source>
</evidence>
<evidence type="ECO:0000256" key="3">
    <source>
        <dbReference type="ARBA" id="ARBA00023163"/>
    </source>
</evidence>
<dbReference type="RefSeq" id="WP_216149680.1">
    <property type="nucleotide sequence ID" value="NZ_JAHLDV010000027.1"/>
</dbReference>
<dbReference type="NCBIfam" id="TIGR02404">
    <property type="entry name" value="trehalos_R_Bsub"/>
    <property type="match status" value="1"/>
</dbReference>